<protein>
    <recommendedName>
        <fullName evidence="2">Peptidase C14 caspase domain-containing protein</fullName>
    </recommendedName>
</protein>
<dbReference type="PANTHER" id="PTHR48104">
    <property type="entry name" value="METACASPASE-4"/>
    <property type="match status" value="1"/>
</dbReference>
<reference evidence="4" key="1">
    <citation type="journal article" date="2017" name="Nat. Ecol. Evol.">
        <title>Genome expansion and lineage-specific genetic innovations in the forest pathogenic fungi Armillaria.</title>
        <authorList>
            <person name="Sipos G."/>
            <person name="Prasanna A.N."/>
            <person name="Walter M.C."/>
            <person name="O'Connor E."/>
            <person name="Balint B."/>
            <person name="Krizsan K."/>
            <person name="Kiss B."/>
            <person name="Hess J."/>
            <person name="Varga T."/>
            <person name="Slot J."/>
            <person name="Riley R."/>
            <person name="Boka B."/>
            <person name="Rigling D."/>
            <person name="Barry K."/>
            <person name="Lee J."/>
            <person name="Mihaltcheva S."/>
            <person name="LaButti K."/>
            <person name="Lipzen A."/>
            <person name="Waldron R."/>
            <person name="Moloney N.M."/>
            <person name="Sperisen C."/>
            <person name="Kredics L."/>
            <person name="Vagvoelgyi C."/>
            <person name="Patrignani A."/>
            <person name="Fitzpatrick D."/>
            <person name="Nagy I."/>
            <person name="Doyle S."/>
            <person name="Anderson J.B."/>
            <person name="Grigoriev I.V."/>
            <person name="Gueldener U."/>
            <person name="Muensterkoetter M."/>
            <person name="Nagy L.G."/>
        </authorList>
    </citation>
    <scope>NUCLEOTIDE SEQUENCE [LARGE SCALE GENOMIC DNA]</scope>
    <source>
        <strain evidence="4">Ar21-2</strain>
    </source>
</reference>
<dbReference type="Gene3D" id="3.40.50.1460">
    <property type="match status" value="1"/>
</dbReference>
<dbReference type="InterPro" id="IPR011600">
    <property type="entry name" value="Pept_C14_caspase"/>
</dbReference>
<dbReference type="AlphaFoldDB" id="A0A2H3CXB4"/>
<dbReference type="OrthoDB" id="3223806at2759"/>
<dbReference type="GO" id="GO:0005737">
    <property type="term" value="C:cytoplasm"/>
    <property type="evidence" value="ECO:0007669"/>
    <property type="project" value="TreeGrafter"/>
</dbReference>
<dbReference type="GO" id="GO:0004197">
    <property type="term" value="F:cysteine-type endopeptidase activity"/>
    <property type="evidence" value="ECO:0007669"/>
    <property type="project" value="InterPro"/>
</dbReference>
<dbReference type="InParanoid" id="A0A2H3CXB4"/>
<gene>
    <name evidence="3" type="ORF">ARMGADRAFT_96422</name>
</gene>
<proteinExistence type="inferred from homology"/>
<dbReference type="PANTHER" id="PTHR48104:SF30">
    <property type="entry name" value="METACASPASE-1"/>
    <property type="match status" value="1"/>
</dbReference>
<evidence type="ECO:0000256" key="1">
    <source>
        <dbReference type="ARBA" id="ARBA00009005"/>
    </source>
</evidence>
<dbReference type="Proteomes" id="UP000217790">
    <property type="component" value="Unassembled WGS sequence"/>
</dbReference>
<dbReference type="InterPro" id="IPR050452">
    <property type="entry name" value="Metacaspase"/>
</dbReference>
<evidence type="ECO:0000313" key="3">
    <source>
        <dbReference type="EMBL" id="PBK79936.1"/>
    </source>
</evidence>
<feature type="domain" description="Peptidase C14 caspase" evidence="2">
    <location>
        <begin position="37"/>
        <end position="252"/>
    </location>
</feature>
<dbReference type="Pfam" id="PF00656">
    <property type="entry name" value="Peptidase_C14"/>
    <property type="match status" value="1"/>
</dbReference>
<comment type="similarity">
    <text evidence="1">Belongs to the peptidase C14B family.</text>
</comment>
<sequence>MEDWMKDTLGMPKTQIKLLLGERSDMSSEHIPDDALRPTRANILNTFHGLATNSEIKKGDSIIIFFSGHGSSCQCLDCRRAIFGDTDSSWKMSSVPDSALEVEFYKDRCPIEAICPIDRDSLENGAHIPDISDREINNILAKIHQMTGAYITVILDCCHSGGATKAPQEGSVRATRPLGQKTFVRMLDCAKDSMGGWSGYRDVWEKKWAPDMGSHIVLAACRDYQLAKETEQDGHGYRGVFTSALVKTLTSGVLNEGSTYVDLINALPKWDSQTPIVAGNRKKERLWC</sequence>
<name>A0A2H3CXB4_ARMGA</name>
<dbReference type="GO" id="GO:0006508">
    <property type="term" value="P:proteolysis"/>
    <property type="evidence" value="ECO:0007669"/>
    <property type="project" value="InterPro"/>
</dbReference>
<organism evidence="3 4">
    <name type="scientific">Armillaria gallica</name>
    <name type="common">Bulbous honey fungus</name>
    <name type="synonym">Armillaria bulbosa</name>
    <dbReference type="NCBI Taxonomy" id="47427"/>
    <lineage>
        <taxon>Eukaryota</taxon>
        <taxon>Fungi</taxon>
        <taxon>Dikarya</taxon>
        <taxon>Basidiomycota</taxon>
        <taxon>Agaricomycotina</taxon>
        <taxon>Agaricomycetes</taxon>
        <taxon>Agaricomycetidae</taxon>
        <taxon>Agaricales</taxon>
        <taxon>Marasmiineae</taxon>
        <taxon>Physalacriaceae</taxon>
        <taxon>Armillaria</taxon>
    </lineage>
</organism>
<evidence type="ECO:0000313" key="4">
    <source>
        <dbReference type="Proteomes" id="UP000217790"/>
    </source>
</evidence>
<evidence type="ECO:0000259" key="2">
    <source>
        <dbReference type="Pfam" id="PF00656"/>
    </source>
</evidence>
<accession>A0A2H3CXB4</accession>
<keyword evidence="4" id="KW-1185">Reference proteome</keyword>
<dbReference type="EMBL" id="KZ293756">
    <property type="protein sequence ID" value="PBK79936.1"/>
    <property type="molecule type" value="Genomic_DNA"/>
</dbReference>